<dbReference type="InterPro" id="IPR038626">
    <property type="entry name" value="Rof-like_sf"/>
</dbReference>
<name>A0ABV7J7J2_9GAMM</name>
<sequence>MNKPLSCGAQDQLEAAIIQRRRLSITCRDAAGEEHDHVNVLPVDIGSHDGHECLTILTSDNAGGILKIQLNTADIIAFQARDLMDPTIRHP</sequence>
<accession>A0ABV7J7J2</accession>
<dbReference type="RefSeq" id="WP_077409726.1">
    <property type="nucleotide sequence ID" value="NZ_JBHRTS010000001.1"/>
</dbReference>
<dbReference type="InterPro" id="IPR023534">
    <property type="entry name" value="Rof/RNase_P-like"/>
</dbReference>
<dbReference type="Proteomes" id="UP001595533">
    <property type="component" value="Unassembled WGS sequence"/>
</dbReference>
<keyword evidence="2" id="KW-1185">Reference proteome</keyword>
<evidence type="ECO:0000313" key="1">
    <source>
        <dbReference type="EMBL" id="MFC3193072.1"/>
    </source>
</evidence>
<comment type="caution">
    <text evidence="1">The sequence shown here is derived from an EMBL/GenBank/DDBJ whole genome shotgun (WGS) entry which is preliminary data.</text>
</comment>
<protein>
    <submittedName>
        <fullName evidence="1">Uncharacterized protein</fullName>
    </submittedName>
</protein>
<evidence type="ECO:0000313" key="2">
    <source>
        <dbReference type="Proteomes" id="UP001595533"/>
    </source>
</evidence>
<reference evidence="2" key="1">
    <citation type="journal article" date="2019" name="Int. J. Syst. Evol. Microbiol.">
        <title>The Global Catalogue of Microorganisms (GCM) 10K type strain sequencing project: providing services to taxonomists for standard genome sequencing and annotation.</title>
        <authorList>
            <consortium name="The Broad Institute Genomics Platform"/>
            <consortium name="The Broad Institute Genome Sequencing Center for Infectious Disease"/>
            <person name="Wu L."/>
            <person name="Ma J."/>
        </authorList>
    </citation>
    <scope>NUCLEOTIDE SEQUENCE [LARGE SCALE GENOMIC DNA]</scope>
    <source>
        <strain evidence="2">KCTC 42953</strain>
    </source>
</reference>
<dbReference type="SUPFAM" id="SSF101744">
    <property type="entry name" value="Rof/RNase P subunit-like"/>
    <property type="match status" value="1"/>
</dbReference>
<dbReference type="EMBL" id="JBHRTS010000001">
    <property type="protein sequence ID" value="MFC3193072.1"/>
    <property type="molecule type" value="Genomic_DNA"/>
</dbReference>
<dbReference type="Gene3D" id="2.30.30.400">
    <property type="entry name" value="Rof-like"/>
    <property type="match status" value="1"/>
</dbReference>
<organism evidence="1 2">
    <name type="scientific">Marinicella sediminis</name>
    <dbReference type="NCBI Taxonomy" id="1792834"/>
    <lineage>
        <taxon>Bacteria</taxon>
        <taxon>Pseudomonadati</taxon>
        <taxon>Pseudomonadota</taxon>
        <taxon>Gammaproteobacteria</taxon>
        <taxon>Lysobacterales</taxon>
        <taxon>Marinicellaceae</taxon>
        <taxon>Marinicella</taxon>
    </lineage>
</organism>
<proteinExistence type="predicted"/>
<gene>
    <name evidence="1" type="ORF">ACFODZ_02345</name>
</gene>